<name>A0A3B0SMV0_9ZZZZ</name>
<accession>A0A3B0SMV0</accession>
<keyword evidence="2" id="KW-0687">Ribonucleoprotein</keyword>
<protein>
    <submittedName>
        <fullName evidence="2">SSU ribosomal protein S6p</fullName>
    </submittedName>
</protein>
<dbReference type="AlphaFoldDB" id="A0A3B0SMV0"/>
<dbReference type="SUPFAM" id="SSF54995">
    <property type="entry name" value="Ribosomal protein S6"/>
    <property type="match status" value="1"/>
</dbReference>
<dbReference type="PANTHER" id="PTHR21011:SF1">
    <property type="entry name" value="SMALL RIBOSOMAL SUBUNIT PROTEIN BS6M"/>
    <property type="match status" value="1"/>
</dbReference>
<gene>
    <name evidence="2" type="ORF">MNBD_ACTINO01-1405</name>
</gene>
<dbReference type="CDD" id="cd00473">
    <property type="entry name" value="bS6"/>
    <property type="match status" value="1"/>
</dbReference>
<dbReference type="Pfam" id="PF01250">
    <property type="entry name" value="Ribosomal_S6"/>
    <property type="match status" value="1"/>
</dbReference>
<dbReference type="Gene3D" id="3.30.70.60">
    <property type="match status" value="1"/>
</dbReference>
<dbReference type="GO" id="GO:0005737">
    <property type="term" value="C:cytoplasm"/>
    <property type="evidence" value="ECO:0007669"/>
    <property type="project" value="UniProtKB-ARBA"/>
</dbReference>
<reference evidence="2" key="1">
    <citation type="submission" date="2018-06" db="EMBL/GenBank/DDBJ databases">
        <authorList>
            <person name="Zhirakovskaya E."/>
        </authorList>
    </citation>
    <scope>NUCLEOTIDE SEQUENCE</scope>
</reference>
<dbReference type="InterPro" id="IPR020814">
    <property type="entry name" value="Ribosomal_S6_plastid/chlpt"/>
</dbReference>
<comment type="similarity">
    <text evidence="1">Belongs to the bacterial ribosomal protein bS6 family.</text>
</comment>
<dbReference type="GO" id="GO:0005840">
    <property type="term" value="C:ribosome"/>
    <property type="evidence" value="ECO:0007669"/>
    <property type="project" value="UniProtKB-KW"/>
</dbReference>
<evidence type="ECO:0000256" key="1">
    <source>
        <dbReference type="ARBA" id="ARBA00009512"/>
    </source>
</evidence>
<dbReference type="InterPro" id="IPR014717">
    <property type="entry name" value="Transl_elong_EF1B/ribsomal_bS6"/>
</dbReference>
<dbReference type="InterPro" id="IPR035980">
    <property type="entry name" value="Ribosomal_bS6_sf"/>
</dbReference>
<dbReference type="InterPro" id="IPR000529">
    <property type="entry name" value="Ribosomal_bS6"/>
</dbReference>
<sequence length="95" mass="11068">MRSYELMVIHRYDMAEPDVRAAVEEVEKAITDRDGVIKDSDFWGKRRFAYDINHMSEGYYSVIIFDGDVDLQNVLDRSLSLLDSVVRHKIVRKSA</sequence>
<dbReference type="NCBIfam" id="TIGR00166">
    <property type="entry name" value="S6"/>
    <property type="match status" value="1"/>
</dbReference>
<evidence type="ECO:0000313" key="2">
    <source>
        <dbReference type="EMBL" id="VAW03592.1"/>
    </source>
</evidence>
<proteinExistence type="inferred from homology"/>
<keyword evidence="2" id="KW-0689">Ribosomal protein</keyword>
<dbReference type="GO" id="GO:0070181">
    <property type="term" value="F:small ribosomal subunit rRNA binding"/>
    <property type="evidence" value="ECO:0007669"/>
    <property type="project" value="TreeGrafter"/>
</dbReference>
<organism evidence="2">
    <name type="scientific">hydrothermal vent metagenome</name>
    <dbReference type="NCBI Taxonomy" id="652676"/>
    <lineage>
        <taxon>unclassified sequences</taxon>
        <taxon>metagenomes</taxon>
        <taxon>ecological metagenomes</taxon>
    </lineage>
</organism>
<dbReference type="HAMAP" id="MF_00360">
    <property type="entry name" value="Ribosomal_bS6"/>
    <property type="match status" value="1"/>
</dbReference>
<dbReference type="PANTHER" id="PTHR21011">
    <property type="entry name" value="MITOCHONDRIAL 28S RIBOSOMAL PROTEIN S6"/>
    <property type="match status" value="1"/>
</dbReference>
<dbReference type="GO" id="GO:0006412">
    <property type="term" value="P:translation"/>
    <property type="evidence" value="ECO:0007669"/>
    <property type="project" value="InterPro"/>
</dbReference>
<dbReference type="EMBL" id="UOEI01000371">
    <property type="protein sequence ID" value="VAW03592.1"/>
    <property type="molecule type" value="Genomic_DNA"/>
</dbReference>
<dbReference type="GO" id="GO:0003735">
    <property type="term" value="F:structural constituent of ribosome"/>
    <property type="evidence" value="ECO:0007669"/>
    <property type="project" value="InterPro"/>
</dbReference>